<evidence type="ECO:0008006" key="9">
    <source>
        <dbReference type="Google" id="ProtNLM"/>
    </source>
</evidence>
<gene>
    <name evidence="7" type="ORF">JoomaDRAFT_3036</name>
</gene>
<dbReference type="STRING" id="926559.JoomaDRAFT_3036"/>
<evidence type="ECO:0000256" key="4">
    <source>
        <dbReference type="ARBA" id="ARBA00023172"/>
    </source>
</evidence>
<feature type="transmembrane region" description="Helical" evidence="6">
    <location>
        <begin position="6"/>
        <end position="25"/>
    </location>
</feature>
<evidence type="ECO:0000256" key="1">
    <source>
        <dbReference type="ARBA" id="ARBA00003416"/>
    </source>
</evidence>
<dbReference type="InterPro" id="IPR003798">
    <property type="entry name" value="DNA_recombination_RmuC"/>
</dbReference>
<evidence type="ECO:0000313" key="7">
    <source>
        <dbReference type="EMBL" id="EIJ39989.1"/>
    </source>
</evidence>
<dbReference type="Proteomes" id="UP000004690">
    <property type="component" value="Unassembled WGS sequence"/>
</dbReference>
<comment type="function">
    <text evidence="1">Involved in DNA recombination.</text>
</comment>
<comment type="similarity">
    <text evidence="2">Belongs to the RmuC family.</text>
</comment>
<evidence type="ECO:0000256" key="5">
    <source>
        <dbReference type="SAM" id="Coils"/>
    </source>
</evidence>
<proteinExistence type="inferred from homology"/>
<accession>I3C8P6</accession>
<protein>
    <recommendedName>
        <fullName evidence="9">DNA recombination protein RmuC</fullName>
    </recommendedName>
</protein>
<reference evidence="7 8" key="1">
    <citation type="submission" date="2012-02" db="EMBL/GenBank/DDBJ databases">
        <title>Improved High-Quality Draft genome of Joostella marina DSM 19592.</title>
        <authorList>
            <consortium name="US DOE Joint Genome Institute (JGI-PGF)"/>
            <person name="Lucas S."/>
            <person name="Copeland A."/>
            <person name="Lapidus A."/>
            <person name="Bruce D."/>
            <person name="Goodwin L."/>
            <person name="Pitluck S."/>
            <person name="Peters L."/>
            <person name="Chertkov O."/>
            <person name="Ovchinnikova G."/>
            <person name="Kyrpides N."/>
            <person name="Mavromatis K."/>
            <person name="Detter J.C."/>
            <person name="Han C."/>
            <person name="Land M."/>
            <person name="Hauser L."/>
            <person name="Markowitz V."/>
            <person name="Cheng J.-F."/>
            <person name="Hugenholtz P."/>
            <person name="Woyke T."/>
            <person name="Wu D."/>
            <person name="Tindall B."/>
            <person name="Brambilla E."/>
            <person name="Klenk H.-P."/>
            <person name="Eisen J.A."/>
        </authorList>
    </citation>
    <scope>NUCLEOTIDE SEQUENCE [LARGE SCALE GENOMIC DNA]</scope>
    <source>
        <strain evidence="7 8">DSM 19592</strain>
    </source>
</reference>
<dbReference type="RefSeq" id="WP_008613896.1">
    <property type="nucleotide sequence ID" value="NZ_JH651379.1"/>
</dbReference>
<dbReference type="PANTHER" id="PTHR30563:SF0">
    <property type="entry name" value="DNA RECOMBINATION PROTEIN RMUC"/>
    <property type="match status" value="1"/>
</dbReference>
<dbReference type="HOGENOM" id="CLU_024057_0_1_10"/>
<dbReference type="Pfam" id="PF02646">
    <property type="entry name" value="RmuC"/>
    <property type="match status" value="1"/>
</dbReference>
<dbReference type="AlphaFoldDB" id="I3C8P6"/>
<dbReference type="OrthoDB" id="370725at2"/>
<evidence type="ECO:0000256" key="2">
    <source>
        <dbReference type="ARBA" id="ARBA00009840"/>
    </source>
</evidence>
<feature type="coiled-coil region" evidence="5">
    <location>
        <begin position="48"/>
        <end position="107"/>
    </location>
</feature>
<dbReference type="GO" id="GO:0006310">
    <property type="term" value="P:DNA recombination"/>
    <property type="evidence" value="ECO:0007669"/>
    <property type="project" value="UniProtKB-KW"/>
</dbReference>
<evidence type="ECO:0000313" key="8">
    <source>
        <dbReference type="Proteomes" id="UP000004690"/>
    </source>
</evidence>
<dbReference type="EMBL" id="JH651379">
    <property type="protein sequence ID" value="EIJ39989.1"/>
    <property type="molecule type" value="Genomic_DNA"/>
</dbReference>
<dbReference type="eggNOG" id="COG1322">
    <property type="taxonomic scope" value="Bacteria"/>
</dbReference>
<keyword evidence="6" id="KW-0812">Transmembrane</keyword>
<evidence type="ECO:0000256" key="6">
    <source>
        <dbReference type="SAM" id="Phobius"/>
    </source>
</evidence>
<keyword evidence="6" id="KW-0472">Membrane</keyword>
<sequence length="454" mass="52025">MTENLLLIIVAFIFAIGGIFLGIYIQKLKNNNTQGAFDAQEAQLLEQIAQLKNSIEKEVLAKEAIRQEKDSLAIRLSRKEVDFDNLLERNKEQKAEVEQLQVKFEEKFQVLANKILEEKSQKFTLQNKENITNILTPLQEKIQHFEKRVEDSNKESITRHSALQEQLRNLKDLNQQITKEASNLTKALKGDTKMQGNWGELVLERVLEKSGLEKGSEYTVQNSFTTDEGKRVLPDVIIHLPDNKKMIVDSKVSLIAYERYVNEEDEDLRPALLKEHVNSIKKHVEQLSAKNYHDLYKIESPDFVLLFIPMEPAFAIASQQEPQLYNIAFEKNIVIVTPSTLLATLRTIDSMWQNDKQHKNALDIAIQAGRLYDQFKNLLDDLEKVGKQLNTVQTSYASSMTKLTGKGNLLGRVEKLKKLGAKASKQIDQKWLNRVSDEQDELDELPASDQNKLL</sequence>
<name>I3C8P6_9FLAO</name>
<evidence type="ECO:0000256" key="3">
    <source>
        <dbReference type="ARBA" id="ARBA00023054"/>
    </source>
</evidence>
<keyword evidence="8" id="KW-1185">Reference proteome</keyword>
<organism evidence="7 8">
    <name type="scientific">Galbibacter orientalis DSM 19592</name>
    <dbReference type="NCBI Taxonomy" id="926559"/>
    <lineage>
        <taxon>Bacteria</taxon>
        <taxon>Pseudomonadati</taxon>
        <taxon>Bacteroidota</taxon>
        <taxon>Flavobacteriia</taxon>
        <taxon>Flavobacteriales</taxon>
        <taxon>Flavobacteriaceae</taxon>
        <taxon>Galbibacter</taxon>
    </lineage>
</organism>
<feature type="coiled-coil region" evidence="5">
    <location>
        <begin position="153"/>
        <end position="187"/>
    </location>
</feature>
<keyword evidence="6" id="KW-1133">Transmembrane helix</keyword>
<keyword evidence="4" id="KW-0233">DNA recombination</keyword>
<dbReference type="PANTHER" id="PTHR30563">
    <property type="entry name" value="DNA RECOMBINATION PROTEIN RMUC"/>
    <property type="match status" value="1"/>
</dbReference>
<keyword evidence="3 5" id="KW-0175">Coiled coil</keyword>